<dbReference type="GeneID" id="61275614"/>
<dbReference type="PANTHER" id="PTHR35532">
    <property type="entry name" value="SIMILAR TO POLYHYDROXYALKANOATE DEPOLYMERASE"/>
    <property type="match status" value="1"/>
</dbReference>
<evidence type="ECO:0000313" key="7">
    <source>
        <dbReference type="Proteomes" id="UP000284434"/>
    </source>
</evidence>
<protein>
    <submittedName>
        <fullName evidence="1">Discoidin domain-containing protein</fullName>
    </submittedName>
</protein>
<reference evidence="5 6" key="1">
    <citation type="submission" date="2018-08" db="EMBL/GenBank/DDBJ databases">
        <title>A genome reference for cultivated species of the human gut microbiota.</title>
        <authorList>
            <person name="Zou Y."/>
            <person name="Xue W."/>
            <person name="Luo G."/>
        </authorList>
    </citation>
    <scope>NUCLEOTIDE SEQUENCE [LARGE SCALE GENOMIC DNA]</scope>
    <source>
        <strain evidence="3 5">AF14-6AC</strain>
        <strain evidence="2 6">AF16-14</strain>
        <strain evidence="4 7">OF03-11</strain>
    </source>
</reference>
<dbReference type="EMBL" id="QRYC01000005">
    <property type="protein sequence ID" value="RGU57482.1"/>
    <property type="molecule type" value="Genomic_DNA"/>
</dbReference>
<dbReference type="OMA" id="WYRERYE"/>
<proteinExistence type="predicted"/>
<dbReference type="InterPro" id="IPR038765">
    <property type="entry name" value="Papain-like_cys_pep_sf"/>
</dbReference>
<dbReference type="SUPFAM" id="SSF49785">
    <property type="entry name" value="Galactose-binding domain-like"/>
    <property type="match status" value="1"/>
</dbReference>
<dbReference type="Proteomes" id="UP000284243">
    <property type="component" value="Unassembled WGS sequence"/>
</dbReference>
<evidence type="ECO:0000313" key="2">
    <source>
        <dbReference type="EMBL" id="RGU57482.1"/>
    </source>
</evidence>
<accession>A0A1Y3Y094</accession>
<dbReference type="RefSeq" id="WP_013612567.1">
    <property type="nucleotide sequence ID" value="NZ_JABWDG010000025.1"/>
</dbReference>
<evidence type="ECO:0000313" key="3">
    <source>
        <dbReference type="EMBL" id="RGV27218.1"/>
    </source>
</evidence>
<dbReference type="EMBL" id="JAQMRD010000004">
    <property type="protein sequence ID" value="MDB9222242.1"/>
    <property type="molecule type" value="Genomic_DNA"/>
</dbReference>
<name>A0A1Y3Y094_9BACT</name>
<dbReference type="Gene3D" id="2.60.120.260">
    <property type="entry name" value="Galactose-binding domain-like"/>
    <property type="match status" value="2"/>
</dbReference>
<dbReference type="EMBL" id="QRYW01000014">
    <property type="protein sequence ID" value="RGV27218.1"/>
    <property type="molecule type" value="Genomic_DNA"/>
</dbReference>
<reference evidence="1" key="2">
    <citation type="submission" date="2023-01" db="EMBL/GenBank/DDBJ databases">
        <title>Human gut microbiome strain richness.</title>
        <authorList>
            <person name="Chen-Liaw A."/>
        </authorList>
    </citation>
    <scope>NUCLEOTIDE SEQUENCE</scope>
    <source>
        <strain evidence="1">RTP21484st1_B7_RTP21484_190118</strain>
    </source>
</reference>
<organism evidence="2 6">
    <name type="scientific">Odoribacter splanchnicus</name>
    <dbReference type="NCBI Taxonomy" id="28118"/>
    <lineage>
        <taxon>Bacteria</taxon>
        <taxon>Pseudomonadati</taxon>
        <taxon>Bacteroidota</taxon>
        <taxon>Bacteroidia</taxon>
        <taxon>Bacteroidales</taxon>
        <taxon>Odoribacteraceae</taxon>
        <taxon>Odoribacter</taxon>
    </lineage>
</organism>
<dbReference type="AlphaFoldDB" id="A0A1Y3Y094"/>
<gene>
    <name evidence="3" type="ORF">DWW24_07870</name>
    <name evidence="2" type="ORF">DWW57_05835</name>
    <name evidence="4" type="ORF">DXA53_10290</name>
    <name evidence="1" type="ORF">PN645_04380</name>
</gene>
<evidence type="ECO:0000313" key="5">
    <source>
        <dbReference type="Proteomes" id="UP000283426"/>
    </source>
</evidence>
<dbReference type="Proteomes" id="UP000283426">
    <property type="component" value="Unassembled WGS sequence"/>
</dbReference>
<evidence type="ECO:0000313" key="6">
    <source>
        <dbReference type="Proteomes" id="UP000284243"/>
    </source>
</evidence>
<evidence type="ECO:0000313" key="1">
    <source>
        <dbReference type="EMBL" id="MDB9222242.1"/>
    </source>
</evidence>
<evidence type="ECO:0000313" key="4">
    <source>
        <dbReference type="EMBL" id="RGY06242.1"/>
    </source>
</evidence>
<dbReference type="EMBL" id="QSCO01000013">
    <property type="protein sequence ID" value="RGY06242.1"/>
    <property type="molecule type" value="Genomic_DNA"/>
</dbReference>
<dbReference type="Proteomes" id="UP000284434">
    <property type="component" value="Unassembled WGS sequence"/>
</dbReference>
<dbReference type="PANTHER" id="PTHR35532:SF5">
    <property type="entry name" value="CARBOHYDRATE-BINDING DOMAIN-CONTAINING PROTEIN"/>
    <property type="match status" value="1"/>
</dbReference>
<dbReference type="InterPro" id="IPR008979">
    <property type="entry name" value="Galactose-bd-like_sf"/>
</dbReference>
<dbReference type="Proteomes" id="UP001212263">
    <property type="component" value="Unassembled WGS sequence"/>
</dbReference>
<comment type="caution">
    <text evidence="2">The sequence shown here is derived from an EMBL/GenBank/DDBJ whole genome shotgun (WGS) entry which is preliminary data.</text>
</comment>
<sequence>MLFRIFSFFIIVGCSACRPSVLESALERAGENRIELERVLRHYSEEDKDSLKWEAARFLIENMPGHLSIGGDSIGPYYAALNAVFSNDTLRNWQDSLDKIHEYYKSGLRVQEDIKVIKSGFLIANIDSAFRVWREKPWASHVGFDDFCEYILPYTVGQYQPLEDWRKKFATGYEEQIDLRHPRLSHSAFWAATWVNREIGTQIRFQTLEPFSKIPLLFPSLLPKSRGGSCREYALMGLSIMRSKGIPVMMDFIPQWPVRSGRHYWNVMLDNRGKNVVFLATESDPGMPHKVEEKLGKVYRQTYAINRDLERLNRECGDVPDFFQNCFMKDVTAEYMRTSDVEIEVPSSVKCSENYAYLTIFDNEDWVPVDWAGIHRGKALFKNVARDIVYLPVYYTSDGLKPLASPFLLDTDGKVIVLKGDTLNRQQLKLYRKYPPSDNAYAMGRRIVGGKIQAANRADFSDSVTIYRVPEWKSAYSLKVTTDTAWRYWRYLSAENGLCNIAELVFYQRDSMRPIVGEIIGTEGSCFNDPNHVKEKVFDGDPLTFFDAPTGSGAWVGMDFGKEVNIGKLIFIPRTDGNMIQLGDTYELYWWGPEGWQLIGGPRIARDVVLEYLAPSNALYWLRDVSRGREERIFTYSDGKQIFW</sequence>
<dbReference type="SUPFAM" id="SSF54001">
    <property type="entry name" value="Cysteine proteinases"/>
    <property type="match status" value="1"/>
</dbReference>